<accession>A0A5B7DS96</accession>
<dbReference type="EMBL" id="VSRR010001280">
    <property type="protein sequence ID" value="MPC24027.1"/>
    <property type="molecule type" value="Genomic_DNA"/>
</dbReference>
<proteinExistence type="predicted"/>
<reference evidence="2 3" key="1">
    <citation type="submission" date="2019-05" db="EMBL/GenBank/DDBJ databases">
        <title>Another draft genome of Portunus trituberculatus and its Hox gene families provides insights of decapod evolution.</title>
        <authorList>
            <person name="Jeong J.-H."/>
            <person name="Song I."/>
            <person name="Kim S."/>
            <person name="Choi T."/>
            <person name="Kim D."/>
            <person name="Ryu S."/>
            <person name="Kim W."/>
        </authorList>
    </citation>
    <scope>NUCLEOTIDE SEQUENCE [LARGE SCALE GENOMIC DNA]</scope>
    <source>
        <tissue evidence="2">Muscle</tissue>
    </source>
</reference>
<evidence type="ECO:0000313" key="3">
    <source>
        <dbReference type="Proteomes" id="UP000324222"/>
    </source>
</evidence>
<feature type="region of interest" description="Disordered" evidence="1">
    <location>
        <begin position="1"/>
        <end position="27"/>
    </location>
</feature>
<evidence type="ECO:0000313" key="2">
    <source>
        <dbReference type="EMBL" id="MPC24027.1"/>
    </source>
</evidence>
<comment type="caution">
    <text evidence="2">The sequence shown here is derived from an EMBL/GenBank/DDBJ whole genome shotgun (WGS) entry which is preliminary data.</text>
</comment>
<evidence type="ECO:0000256" key="1">
    <source>
        <dbReference type="SAM" id="MobiDB-lite"/>
    </source>
</evidence>
<protein>
    <submittedName>
        <fullName evidence="2">Uncharacterized protein</fullName>
    </submittedName>
</protein>
<dbReference type="Proteomes" id="UP000324222">
    <property type="component" value="Unassembled WGS sequence"/>
</dbReference>
<organism evidence="2 3">
    <name type="scientific">Portunus trituberculatus</name>
    <name type="common">Swimming crab</name>
    <name type="synonym">Neptunus trituberculatus</name>
    <dbReference type="NCBI Taxonomy" id="210409"/>
    <lineage>
        <taxon>Eukaryota</taxon>
        <taxon>Metazoa</taxon>
        <taxon>Ecdysozoa</taxon>
        <taxon>Arthropoda</taxon>
        <taxon>Crustacea</taxon>
        <taxon>Multicrustacea</taxon>
        <taxon>Malacostraca</taxon>
        <taxon>Eumalacostraca</taxon>
        <taxon>Eucarida</taxon>
        <taxon>Decapoda</taxon>
        <taxon>Pleocyemata</taxon>
        <taxon>Brachyura</taxon>
        <taxon>Eubrachyura</taxon>
        <taxon>Portunoidea</taxon>
        <taxon>Portunidae</taxon>
        <taxon>Portuninae</taxon>
        <taxon>Portunus</taxon>
    </lineage>
</organism>
<dbReference type="AlphaFoldDB" id="A0A5B7DS96"/>
<gene>
    <name evidence="2" type="ORF">E2C01_017096</name>
</gene>
<name>A0A5B7DS96_PORTR</name>
<sequence length="73" mass="8438">MLEHVQKEMHSKLKEKEPSAPEDTKPYGDEIVMEKTEYTNHIQKRLSKALLQAKHVHKLDGQKEGALTQVKVM</sequence>
<keyword evidence="3" id="KW-1185">Reference proteome</keyword>